<dbReference type="InterPro" id="IPR000709">
    <property type="entry name" value="Leu_Ile_Val-bd"/>
</dbReference>
<sequence length="395" mass="43140">MKLSKKWLALCFVFAMATLSLTGCSSNSKGSDTASKEEGIKIGVLYSTTGPFSISEKPMLNATKLAIEEINAAGGIKGKKLIPVYEDYASDPAKATEKIKKLILQDKVVATIGTNSSASRLAVIPEVERNNSVLVYNTYYEGEKPSPNVIYTNTVPSQQIAEYMPWIVKNIGKRVMFVGSDYVFPVNSIKKAKAMLIQAGGEVVGEEYVPLGHTEFSSLINKIKQAKPDVVFSAIAGDSVVPFYKQYQQYGISAKEIPICSIATHEATVKGIGAAAAAGHYSSFDYFQVIDTPESKKFIEAYNKAFNDNTTVTNLAEGAYHGVYLLAKALEKTSDYDGKTLINAFKGLEIDSPQGKIKVDESNNHTWLQSRIARIKEDGTFEIVYSSKDLVKPEL</sequence>
<organism evidence="2 3">
    <name type="scientific">Sporomusa silvacetica DSM 10669</name>
    <dbReference type="NCBI Taxonomy" id="1123289"/>
    <lineage>
        <taxon>Bacteria</taxon>
        <taxon>Bacillati</taxon>
        <taxon>Bacillota</taxon>
        <taxon>Negativicutes</taxon>
        <taxon>Selenomonadales</taxon>
        <taxon>Sporomusaceae</taxon>
        <taxon>Sporomusa</taxon>
    </lineage>
</organism>
<keyword evidence="1" id="KW-0732">Signal</keyword>
<dbReference type="EMBL" id="CP155573">
    <property type="protein sequence ID" value="XFO69454.1"/>
    <property type="molecule type" value="Genomic_DNA"/>
</dbReference>
<dbReference type="SUPFAM" id="SSF53822">
    <property type="entry name" value="Periplasmic binding protein-like I"/>
    <property type="match status" value="1"/>
</dbReference>
<dbReference type="Proteomes" id="UP000216752">
    <property type="component" value="Chromosome"/>
</dbReference>
<dbReference type="PANTHER" id="PTHR47628">
    <property type="match status" value="1"/>
</dbReference>
<dbReference type="Pfam" id="PF13433">
    <property type="entry name" value="Peripla_BP_5"/>
    <property type="match status" value="1"/>
</dbReference>
<name>A0ABZ3IUU5_9FIRM</name>
<reference evidence="2" key="1">
    <citation type="submission" date="2024-05" db="EMBL/GenBank/DDBJ databases">
        <title>Isolation and characterization of Sporomusa carbonis sp. nov., a carboxydotrophic hydrogenogen in the genus of Sporomusa isolated from a charcoal burning pile.</title>
        <authorList>
            <person name="Boeer T."/>
            <person name="Rosenbaum F."/>
            <person name="Eysell L."/>
            <person name="Mueller V."/>
            <person name="Daniel R."/>
            <person name="Poehlein A."/>
        </authorList>
    </citation>
    <scope>NUCLEOTIDE SEQUENCE [LARGE SCALE GENOMIC DNA]</scope>
    <source>
        <strain evidence="2">DSM 10669</strain>
    </source>
</reference>
<gene>
    <name evidence="2" type="primary">amiC_4</name>
    <name evidence="2" type="ORF">SPSIL_056880</name>
</gene>
<feature type="signal peptide" evidence="1">
    <location>
        <begin position="1"/>
        <end position="22"/>
    </location>
</feature>
<feature type="chain" id="PRO_5045309735" evidence="1">
    <location>
        <begin position="23"/>
        <end position="395"/>
    </location>
</feature>
<dbReference type="PROSITE" id="PS51257">
    <property type="entry name" value="PROKAR_LIPOPROTEIN"/>
    <property type="match status" value="1"/>
</dbReference>
<dbReference type="Gene3D" id="3.40.50.2300">
    <property type="match status" value="2"/>
</dbReference>
<proteinExistence type="predicted"/>
<protein>
    <submittedName>
        <fullName evidence="2">Aliphatic amidase expression-regulating protein</fullName>
    </submittedName>
</protein>
<dbReference type="RefSeq" id="WP_094606556.1">
    <property type="nucleotide sequence ID" value="NZ_CP155573.1"/>
</dbReference>
<evidence type="ECO:0000313" key="2">
    <source>
        <dbReference type="EMBL" id="XFO69454.1"/>
    </source>
</evidence>
<accession>A0ABZ3IUU5</accession>
<dbReference type="InterPro" id="IPR028082">
    <property type="entry name" value="Peripla_BP_I"/>
</dbReference>
<dbReference type="PRINTS" id="PR00337">
    <property type="entry name" value="LEUILEVALBP"/>
</dbReference>
<evidence type="ECO:0000256" key="1">
    <source>
        <dbReference type="SAM" id="SignalP"/>
    </source>
</evidence>
<dbReference type="CDD" id="cd06357">
    <property type="entry name" value="PBP1_AmiC"/>
    <property type="match status" value="1"/>
</dbReference>
<keyword evidence="3" id="KW-1185">Reference proteome</keyword>
<dbReference type="InterPro" id="IPR039570">
    <property type="entry name" value="AmiC_PBP1"/>
</dbReference>
<evidence type="ECO:0000313" key="3">
    <source>
        <dbReference type="Proteomes" id="UP000216752"/>
    </source>
</evidence>
<dbReference type="PANTHER" id="PTHR47628:SF1">
    <property type="entry name" value="ALIPHATIC AMIDASE EXPRESSION-REGULATING PROTEIN"/>
    <property type="match status" value="1"/>
</dbReference>